<evidence type="ECO:0000313" key="4">
    <source>
        <dbReference type="Proteomes" id="UP000448292"/>
    </source>
</evidence>
<gene>
    <name evidence="3" type="ORF">DPQ33_02500</name>
</gene>
<sequence length="344" mass="38853">MSDLPRSGVQPPFPRPRLARVPDVHQAAGICKATSMNIFVFRFLVSIVALAGLSLATHCGCSKHMTQVPTEPKIKSWVYWLQNPDIEKIASSEGDVVVIDYSSNGRDKKAFTPAEVALLKGRIVLAYLSIGEAEAYRFYWKQAWKNEPPEFLGPENPDWPGNYKVRYWQEAWWDTALQPYLDRILAAGFDGVYLDIIDAYWFWHEEGRDLRQAADEMVALVQRIAAYTSARSERPFLICPQNGLPLLEDASPATARRFLDTADLFGEESLFFNIYSLDDQHARLRQVRRALDAGKTVLSVEYIGPERVQEYRRRAASYRGLVPFAADPDAKLASLPRHGVGSAD</sequence>
<feature type="domain" description="Glycoside-hydrolase family GH114 TIM-barrel" evidence="2">
    <location>
        <begin position="76"/>
        <end position="313"/>
    </location>
</feature>
<dbReference type="PANTHER" id="PTHR35882">
    <property type="entry name" value="PELA"/>
    <property type="match status" value="1"/>
</dbReference>
<dbReference type="InterPro" id="IPR013785">
    <property type="entry name" value="Aldolase_TIM"/>
</dbReference>
<dbReference type="Proteomes" id="UP000448292">
    <property type="component" value="Unassembled WGS sequence"/>
</dbReference>
<evidence type="ECO:0000256" key="1">
    <source>
        <dbReference type="SAM" id="Phobius"/>
    </source>
</evidence>
<name>A0A7M3MI03_9BACT</name>
<organism evidence="3 4">
    <name type="scientific">Oceanidesulfovibrio indonesiensis</name>
    <dbReference type="NCBI Taxonomy" id="54767"/>
    <lineage>
        <taxon>Bacteria</taxon>
        <taxon>Pseudomonadati</taxon>
        <taxon>Thermodesulfobacteriota</taxon>
        <taxon>Desulfovibrionia</taxon>
        <taxon>Desulfovibrionales</taxon>
        <taxon>Desulfovibrionaceae</taxon>
        <taxon>Oceanidesulfovibrio</taxon>
    </lineage>
</organism>
<dbReference type="InterPro" id="IPR016063">
    <property type="entry name" value="TM1410_Glycdase"/>
</dbReference>
<keyword evidence="1" id="KW-0472">Membrane</keyword>
<proteinExistence type="predicted"/>
<comment type="caution">
    <text evidence="3">The sequence shown here is derived from an EMBL/GenBank/DDBJ whole genome shotgun (WGS) entry which is preliminary data.</text>
</comment>
<keyword evidence="1" id="KW-0812">Transmembrane</keyword>
<keyword evidence="1" id="KW-1133">Transmembrane helix</keyword>
<reference evidence="3 4" key="1">
    <citation type="submission" date="2018-06" db="EMBL/GenBank/DDBJ databases">
        <title>Complete genome of Desulfovibrio indonesiensis P37SLT.</title>
        <authorList>
            <person name="Crispim J.S."/>
            <person name="Vidigal P.M.P."/>
            <person name="Silva L.C.F."/>
            <person name="Laguardia C.N."/>
            <person name="Araujo L.C."/>
            <person name="Dias R.S."/>
            <person name="Sousa M.P."/>
            <person name="Paula S.O."/>
            <person name="Silva C."/>
        </authorList>
    </citation>
    <scope>NUCLEOTIDE SEQUENCE [LARGE SCALE GENOMIC DNA]</scope>
    <source>
        <strain evidence="3 4">P37SLT</strain>
    </source>
</reference>
<keyword evidence="4" id="KW-1185">Reference proteome</keyword>
<dbReference type="NCBIfam" id="TIGR01370">
    <property type="entry name" value="MJ1477/TM1410 family putative glycoside hydrolase"/>
    <property type="match status" value="1"/>
</dbReference>
<dbReference type="EMBL" id="QMIE01000002">
    <property type="protein sequence ID" value="TVM19249.1"/>
    <property type="molecule type" value="Genomic_DNA"/>
</dbReference>
<dbReference type="InterPro" id="IPR016062">
    <property type="entry name" value="TM1410-rel"/>
</dbReference>
<evidence type="ECO:0000259" key="2">
    <source>
        <dbReference type="Pfam" id="PF03537"/>
    </source>
</evidence>
<dbReference type="Pfam" id="PF03537">
    <property type="entry name" value="Glyco_hydro_114"/>
    <property type="match status" value="1"/>
</dbReference>
<dbReference type="AlphaFoldDB" id="A0A7M3MI03"/>
<protein>
    <recommendedName>
        <fullName evidence="2">Glycoside-hydrolase family GH114 TIM-barrel domain-containing protein</fullName>
    </recommendedName>
</protein>
<dbReference type="Gene3D" id="3.20.20.70">
    <property type="entry name" value="Aldolase class I"/>
    <property type="match status" value="1"/>
</dbReference>
<dbReference type="PRINTS" id="PR01545">
    <property type="entry name" value="THEMAYE10DUF"/>
</dbReference>
<dbReference type="PANTHER" id="PTHR35882:SF2">
    <property type="entry name" value="PELA"/>
    <property type="match status" value="1"/>
</dbReference>
<dbReference type="OrthoDB" id="30037at2"/>
<dbReference type="SUPFAM" id="SSF51445">
    <property type="entry name" value="(Trans)glycosidases"/>
    <property type="match status" value="1"/>
</dbReference>
<evidence type="ECO:0000313" key="3">
    <source>
        <dbReference type="EMBL" id="TVM19249.1"/>
    </source>
</evidence>
<accession>A0A7M3MI03</accession>
<dbReference type="InterPro" id="IPR004352">
    <property type="entry name" value="GH114_TIM-barrel"/>
</dbReference>
<dbReference type="InterPro" id="IPR017853">
    <property type="entry name" value="GH"/>
</dbReference>
<feature type="transmembrane region" description="Helical" evidence="1">
    <location>
        <begin position="39"/>
        <end position="57"/>
    </location>
</feature>